<accession>A0A1C7NZG8</accession>
<dbReference type="Proteomes" id="UP000093111">
    <property type="component" value="Unassembled WGS sequence"/>
</dbReference>
<dbReference type="EMBL" id="LGLV01000010">
    <property type="protein sequence ID" value="OBZ94330.1"/>
    <property type="molecule type" value="Genomic_DNA"/>
</dbReference>
<dbReference type="AlphaFoldDB" id="A0A1C7NZG8"/>
<dbReference type="OrthoDB" id="9979927at2"/>
<sequence length="158" mass="17056">MKNIENDLAREFGRYMTADIAPEESPFYDEIIDAYSTTPKAKKDRTLAFGTSPGGVIMAIVLMDVGKIVVQSLWAIAQPMLVGVAQDAAAELQAGFSEKIRTWIKGRFQESAPVTLTVEEVEGILQAVVSVAVEKGCDETQVAGITNSLKSAFGRSQL</sequence>
<protein>
    <submittedName>
        <fullName evidence="1">Uncharacterized protein</fullName>
    </submittedName>
</protein>
<evidence type="ECO:0000313" key="2">
    <source>
        <dbReference type="Proteomes" id="UP000093111"/>
    </source>
</evidence>
<name>A0A1C7NZG8_9HYPH</name>
<organism evidence="1 2">
    <name type="scientific">Pararhizobium polonicum</name>
    <dbReference type="NCBI Taxonomy" id="1612624"/>
    <lineage>
        <taxon>Bacteria</taxon>
        <taxon>Pseudomonadati</taxon>
        <taxon>Pseudomonadota</taxon>
        <taxon>Alphaproteobacteria</taxon>
        <taxon>Hyphomicrobiales</taxon>
        <taxon>Rhizobiaceae</taxon>
        <taxon>Rhizobium/Agrobacterium group</taxon>
        <taxon>Pararhizobium</taxon>
    </lineage>
</organism>
<evidence type="ECO:0000313" key="1">
    <source>
        <dbReference type="EMBL" id="OBZ94330.1"/>
    </source>
</evidence>
<gene>
    <name evidence="1" type="ORF">ADU59_16765</name>
</gene>
<keyword evidence="2" id="KW-1185">Reference proteome</keyword>
<reference evidence="1 2" key="1">
    <citation type="journal article" date="2016" name="Syst. Appl. Microbiol.">
        <title>Pararhizobium polonicum sp. nov. isolated from tumors on stone fruit rootstocks.</title>
        <authorList>
            <person name="Pulawska J."/>
            <person name="Kuzmanovic N."/>
            <person name="Willems A."/>
            <person name="Pothier J.F."/>
        </authorList>
    </citation>
    <scope>NUCLEOTIDE SEQUENCE [LARGE SCALE GENOMIC DNA]</scope>
    <source>
        <strain evidence="1 2">F5.1</strain>
    </source>
</reference>
<dbReference type="RefSeq" id="WP_139093182.1">
    <property type="nucleotide sequence ID" value="NZ_LGLV01000010.1"/>
</dbReference>
<comment type="caution">
    <text evidence="1">The sequence shown here is derived from an EMBL/GenBank/DDBJ whole genome shotgun (WGS) entry which is preliminary data.</text>
</comment>
<proteinExistence type="predicted"/>